<dbReference type="Pfam" id="PF08327">
    <property type="entry name" value="AHSA1"/>
    <property type="match status" value="1"/>
</dbReference>
<dbReference type="EMBL" id="LN483072">
    <property type="protein sequence ID" value="CEA09744.1"/>
    <property type="molecule type" value="Genomic_DNA"/>
</dbReference>
<dbReference type="AlphaFoldDB" id="A0A078MU57"/>
<dbReference type="PATRIC" id="fig|1461584.3.peg.3090"/>
<dbReference type="InterPro" id="IPR023393">
    <property type="entry name" value="START-like_dom_sf"/>
</dbReference>
<proteinExistence type="inferred from homology"/>
<dbReference type="SUPFAM" id="SSF55961">
    <property type="entry name" value="Bet v1-like"/>
    <property type="match status" value="1"/>
</dbReference>
<dbReference type="InterPro" id="IPR013538">
    <property type="entry name" value="ASHA1/2-like_C"/>
</dbReference>
<evidence type="ECO:0000259" key="2">
    <source>
        <dbReference type="Pfam" id="PF08327"/>
    </source>
</evidence>
<gene>
    <name evidence="3" type="ORF">BN1051_03116</name>
</gene>
<evidence type="ECO:0000313" key="3">
    <source>
        <dbReference type="EMBL" id="CEA09744.1"/>
    </source>
</evidence>
<feature type="domain" description="Activator of Hsp90 ATPase homologue 1/2-like C-terminal" evidence="2">
    <location>
        <begin position="24"/>
        <end position="154"/>
    </location>
</feature>
<dbReference type="Gene3D" id="3.30.530.20">
    <property type="match status" value="1"/>
</dbReference>
<reference evidence="3" key="1">
    <citation type="submission" date="2014-07" db="EMBL/GenBank/DDBJ databases">
        <authorList>
            <person name="Urmite Genomes Urmite Genomes"/>
        </authorList>
    </citation>
    <scope>NUCLEOTIDE SEQUENCE</scope>
    <source>
        <strain evidence="3">11W110_air</strain>
    </source>
</reference>
<sequence>MAQPLQLTVPSHLPFIGWQREFGFPPADVYAAHADPELVAQWLGASGTRTEISRYDFSTGGSFSYCQRAADGTASTFTGVFHTVHPQELIIPTVDSGDPGAATITFLRFAPLPDGGTLLTGHSVYSTQQLRDQAADTALAALVGSGLDRLEDLLASDSPGAWGLADRVDGWDEPAAWGRL</sequence>
<organism evidence="3">
    <name type="scientific">Arthrobacter saudimassiliensis</name>
    <dbReference type="NCBI Taxonomy" id="1461584"/>
    <lineage>
        <taxon>Bacteria</taxon>
        <taxon>Bacillati</taxon>
        <taxon>Actinomycetota</taxon>
        <taxon>Actinomycetes</taxon>
        <taxon>Micrococcales</taxon>
        <taxon>Micrococcaceae</taxon>
        <taxon>Arthrobacter</taxon>
    </lineage>
</organism>
<evidence type="ECO:0000256" key="1">
    <source>
        <dbReference type="ARBA" id="ARBA00006817"/>
    </source>
</evidence>
<protein>
    <recommendedName>
        <fullName evidence="2">Activator of Hsp90 ATPase homologue 1/2-like C-terminal domain-containing protein</fullName>
    </recommendedName>
</protein>
<comment type="similarity">
    <text evidence="1">Belongs to the AHA1 family.</text>
</comment>
<name>A0A078MU57_9MICC</name>
<accession>A0A078MU57</accession>